<dbReference type="STRING" id="655015.B1812_19645"/>
<dbReference type="EMBL" id="CP019948">
    <property type="protein sequence ID" value="ARN83824.1"/>
    <property type="molecule type" value="Genomic_DNA"/>
</dbReference>
<name>A0A1W6N1U0_9HYPH</name>
<dbReference type="PANTHER" id="PTHR43011:SF1">
    <property type="entry name" value="IRON-SULFUR CLUSTER ASSEMBLY 2 HOMOLOG, MITOCHONDRIAL"/>
    <property type="match status" value="1"/>
</dbReference>
<evidence type="ECO:0000259" key="1">
    <source>
        <dbReference type="Pfam" id="PF01521"/>
    </source>
</evidence>
<keyword evidence="3" id="KW-1185">Reference proteome</keyword>
<reference evidence="2 3" key="1">
    <citation type="submission" date="2017-02" db="EMBL/GenBank/DDBJ databases">
        <authorList>
            <person name="Peterson S.W."/>
        </authorList>
    </citation>
    <scope>NUCLEOTIDE SEQUENCE [LARGE SCALE GENOMIC DNA]</scope>
    <source>
        <strain evidence="2 3">S285</strain>
    </source>
</reference>
<organism evidence="2 3">
    <name type="scientific">Methylocystis bryophila</name>
    <dbReference type="NCBI Taxonomy" id="655015"/>
    <lineage>
        <taxon>Bacteria</taxon>
        <taxon>Pseudomonadati</taxon>
        <taxon>Pseudomonadota</taxon>
        <taxon>Alphaproteobacteria</taxon>
        <taxon>Hyphomicrobiales</taxon>
        <taxon>Methylocystaceae</taxon>
        <taxon>Methylocystis</taxon>
    </lineage>
</organism>
<dbReference type="KEGG" id="mbry:B1812_19645"/>
<dbReference type="GO" id="GO:0051539">
    <property type="term" value="F:4 iron, 4 sulfur cluster binding"/>
    <property type="evidence" value="ECO:0007669"/>
    <property type="project" value="TreeGrafter"/>
</dbReference>
<dbReference type="InterPro" id="IPR017870">
    <property type="entry name" value="FeS_cluster_insertion_CS"/>
</dbReference>
<dbReference type="GO" id="GO:0051537">
    <property type="term" value="F:2 iron, 2 sulfur cluster binding"/>
    <property type="evidence" value="ECO:0007669"/>
    <property type="project" value="TreeGrafter"/>
</dbReference>
<dbReference type="InterPro" id="IPR016092">
    <property type="entry name" value="ATAP"/>
</dbReference>
<accession>A0A1W6N1U0</accession>
<dbReference type="Pfam" id="PF01521">
    <property type="entry name" value="Fe-S_biosyn"/>
    <property type="match status" value="1"/>
</dbReference>
<dbReference type="Proteomes" id="UP000193978">
    <property type="component" value="Chromosome"/>
</dbReference>
<dbReference type="SUPFAM" id="SSF89360">
    <property type="entry name" value="HesB-like domain"/>
    <property type="match status" value="1"/>
</dbReference>
<gene>
    <name evidence="2" type="ORF">B1812_19645</name>
</gene>
<dbReference type="GO" id="GO:0005506">
    <property type="term" value="F:iron ion binding"/>
    <property type="evidence" value="ECO:0007669"/>
    <property type="project" value="TreeGrafter"/>
</dbReference>
<proteinExistence type="predicted"/>
<dbReference type="InterPro" id="IPR035903">
    <property type="entry name" value="HesB-like_dom_sf"/>
</dbReference>
<evidence type="ECO:0000313" key="3">
    <source>
        <dbReference type="Proteomes" id="UP000193978"/>
    </source>
</evidence>
<dbReference type="NCBIfam" id="TIGR00049">
    <property type="entry name" value="iron-sulfur cluster assembly accessory protein"/>
    <property type="match status" value="1"/>
</dbReference>
<dbReference type="GO" id="GO:0016226">
    <property type="term" value="P:iron-sulfur cluster assembly"/>
    <property type="evidence" value="ECO:0007669"/>
    <property type="project" value="InterPro"/>
</dbReference>
<protein>
    <submittedName>
        <fullName evidence="2">Iron-sulfur cluster assembly accessory protein</fullName>
    </submittedName>
</protein>
<dbReference type="PROSITE" id="PS01152">
    <property type="entry name" value="HESB"/>
    <property type="match status" value="1"/>
</dbReference>
<feature type="domain" description="Core" evidence="1">
    <location>
        <begin position="3"/>
        <end position="103"/>
    </location>
</feature>
<evidence type="ECO:0000313" key="2">
    <source>
        <dbReference type="EMBL" id="ARN83824.1"/>
    </source>
</evidence>
<sequence length="108" mass="11411">MGEVEISMAATDRIKAILAEEPVSSAFRIGVEGGGCSGFKYAFSVVARPDDSDHFLEKDGARLVVDDTSLPFLLGAKIDFVDDLMGQSFRIENPNAASSCGCGVSFSV</sequence>
<dbReference type="OrthoDB" id="9801228at2"/>
<dbReference type="AlphaFoldDB" id="A0A1W6N1U0"/>
<dbReference type="InterPro" id="IPR000361">
    <property type="entry name" value="ATAP_core_dom"/>
</dbReference>
<dbReference type="PANTHER" id="PTHR43011">
    <property type="entry name" value="IRON-SULFUR CLUSTER ASSEMBLY 2 HOMOLOG, MITOCHONDRIAL"/>
    <property type="match status" value="1"/>
</dbReference>
<dbReference type="Gene3D" id="2.60.300.12">
    <property type="entry name" value="HesB-like domain"/>
    <property type="match status" value="1"/>
</dbReference>